<protein>
    <submittedName>
        <fullName evidence="2">Uncharacterized protein</fullName>
    </submittedName>
</protein>
<feature type="compositionally biased region" description="Polar residues" evidence="1">
    <location>
        <begin position="11"/>
        <end position="27"/>
    </location>
</feature>
<gene>
    <name evidence="2" type="ORF">ILYODFUR_030661</name>
</gene>
<name>A0ABV0VK14_9TELE</name>
<proteinExistence type="predicted"/>
<feature type="compositionally biased region" description="Basic and acidic residues" evidence="1">
    <location>
        <begin position="76"/>
        <end position="93"/>
    </location>
</feature>
<feature type="region of interest" description="Disordered" evidence="1">
    <location>
        <begin position="44"/>
        <end position="102"/>
    </location>
</feature>
<evidence type="ECO:0000256" key="1">
    <source>
        <dbReference type="SAM" id="MobiDB-lite"/>
    </source>
</evidence>
<keyword evidence="3" id="KW-1185">Reference proteome</keyword>
<feature type="compositionally biased region" description="Low complexity" evidence="1">
    <location>
        <begin position="46"/>
        <end position="57"/>
    </location>
</feature>
<evidence type="ECO:0000313" key="3">
    <source>
        <dbReference type="Proteomes" id="UP001482620"/>
    </source>
</evidence>
<feature type="compositionally biased region" description="Low complexity" evidence="1">
    <location>
        <begin position="1"/>
        <end position="10"/>
    </location>
</feature>
<dbReference type="EMBL" id="JAHRIQ010108871">
    <property type="protein sequence ID" value="MEQ2257067.1"/>
    <property type="molecule type" value="Genomic_DNA"/>
</dbReference>
<accession>A0ABV0VK14</accession>
<reference evidence="2 3" key="1">
    <citation type="submission" date="2021-06" db="EMBL/GenBank/DDBJ databases">
        <authorList>
            <person name="Palmer J.M."/>
        </authorList>
    </citation>
    <scope>NUCLEOTIDE SEQUENCE [LARGE SCALE GENOMIC DNA]</scope>
    <source>
        <strain evidence="3">if_2019</strain>
        <tissue evidence="2">Muscle</tissue>
    </source>
</reference>
<dbReference type="Proteomes" id="UP001482620">
    <property type="component" value="Unassembled WGS sequence"/>
</dbReference>
<feature type="region of interest" description="Disordered" evidence="1">
    <location>
        <begin position="1"/>
        <end position="27"/>
    </location>
</feature>
<organism evidence="2 3">
    <name type="scientific">Ilyodon furcidens</name>
    <name type="common">goldbreast splitfin</name>
    <dbReference type="NCBI Taxonomy" id="33524"/>
    <lineage>
        <taxon>Eukaryota</taxon>
        <taxon>Metazoa</taxon>
        <taxon>Chordata</taxon>
        <taxon>Craniata</taxon>
        <taxon>Vertebrata</taxon>
        <taxon>Euteleostomi</taxon>
        <taxon>Actinopterygii</taxon>
        <taxon>Neopterygii</taxon>
        <taxon>Teleostei</taxon>
        <taxon>Neoteleostei</taxon>
        <taxon>Acanthomorphata</taxon>
        <taxon>Ovalentaria</taxon>
        <taxon>Atherinomorphae</taxon>
        <taxon>Cyprinodontiformes</taxon>
        <taxon>Goodeidae</taxon>
        <taxon>Ilyodon</taxon>
    </lineage>
</organism>
<evidence type="ECO:0000313" key="2">
    <source>
        <dbReference type="EMBL" id="MEQ2257067.1"/>
    </source>
</evidence>
<comment type="caution">
    <text evidence="2">The sequence shown here is derived from an EMBL/GenBank/DDBJ whole genome shotgun (WGS) entry which is preliminary data.</text>
</comment>
<sequence>MKVVPSSSSSAPPTQLRTTPCQLLTTPPSSCSLMLATPTKEPTDVFTTSTFSPISSPLPARCSVSMSQARRSQRSGPEKNHHVHGSRAEDHSVEGTAASRNQ</sequence>